<name>A0A1Z5K8N0_FISSO</name>
<gene>
    <name evidence="1" type="ORF">FisN_14Hh227</name>
</gene>
<protein>
    <submittedName>
        <fullName evidence="1">Uncharacterized protein</fullName>
    </submittedName>
</protein>
<evidence type="ECO:0000313" key="1">
    <source>
        <dbReference type="EMBL" id="GAX22594.1"/>
    </source>
</evidence>
<organism evidence="1 2">
    <name type="scientific">Fistulifera solaris</name>
    <name type="common">Oleaginous diatom</name>
    <dbReference type="NCBI Taxonomy" id="1519565"/>
    <lineage>
        <taxon>Eukaryota</taxon>
        <taxon>Sar</taxon>
        <taxon>Stramenopiles</taxon>
        <taxon>Ochrophyta</taxon>
        <taxon>Bacillariophyta</taxon>
        <taxon>Bacillariophyceae</taxon>
        <taxon>Bacillariophycidae</taxon>
        <taxon>Naviculales</taxon>
        <taxon>Naviculaceae</taxon>
        <taxon>Fistulifera</taxon>
    </lineage>
</organism>
<dbReference type="Proteomes" id="UP000198406">
    <property type="component" value="Unassembled WGS sequence"/>
</dbReference>
<comment type="caution">
    <text evidence="1">The sequence shown here is derived from an EMBL/GenBank/DDBJ whole genome shotgun (WGS) entry which is preliminary data.</text>
</comment>
<evidence type="ECO:0000313" key="2">
    <source>
        <dbReference type="Proteomes" id="UP000198406"/>
    </source>
</evidence>
<dbReference type="OrthoDB" id="55776at2759"/>
<keyword evidence="2" id="KW-1185">Reference proteome</keyword>
<dbReference type="InParanoid" id="A0A1Z5K8N0"/>
<accession>A0A1Z5K8N0</accession>
<reference evidence="1 2" key="1">
    <citation type="journal article" date="2015" name="Plant Cell">
        <title>Oil accumulation by the oleaginous diatom Fistulifera solaris as revealed by the genome and transcriptome.</title>
        <authorList>
            <person name="Tanaka T."/>
            <person name="Maeda Y."/>
            <person name="Veluchamy A."/>
            <person name="Tanaka M."/>
            <person name="Abida H."/>
            <person name="Marechal E."/>
            <person name="Bowler C."/>
            <person name="Muto M."/>
            <person name="Sunaga Y."/>
            <person name="Tanaka M."/>
            <person name="Yoshino T."/>
            <person name="Taniguchi T."/>
            <person name="Fukuda Y."/>
            <person name="Nemoto M."/>
            <person name="Matsumoto M."/>
            <person name="Wong P.S."/>
            <person name="Aburatani S."/>
            <person name="Fujibuchi W."/>
        </authorList>
    </citation>
    <scope>NUCLEOTIDE SEQUENCE [LARGE SCALE GENOMIC DNA]</scope>
    <source>
        <strain evidence="1 2">JPCC DA0580</strain>
    </source>
</reference>
<sequence length="500" mass="57650">MSYEIPESSKPILDSELPADLQRTFHEVCINADSICSFYEFMEPMENFSTIFDRQQDLKAVVLAHPVLARTVTNDSCKISLLKIIATSNGQLLRRTLEFLLHTNPYALLYPGSRRCNCLIHDIAADSRNCFLLPWIAEHYPWVFQHALCQRRPPHIKMMKCYIKGRCSLETVRNFYEWYPQGLQEKDTASPQHVSLYPLSLYCEGLADPDADFFIWMAKQFPDAVHDKLTMGRTMLQKICFSLCTPNLAKICRFLITEHAGLIREKGTNGWPLPIQALAIGCNRPLVQEMIVLMLKTCPECIKGSSGNWLKDLSSVAFLQQVHPLIVRELEINEEINVLTQMSNNITKAATLTSHQSRNETGSKGVKSALFHSMSVVYCSWSNLRTCSGLPEQKQQIQDKISEVCRRWEGDNDVPQIEWELEIMAVEVGIGLLDWMANDDDDGNYNDRFLREDRASENEENENYSFGSRCCWPFNRNRGRGRRQRHCRSPESRRLRHFLR</sequence>
<dbReference type="EMBL" id="BDSP01000184">
    <property type="protein sequence ID" value="GAX22594.1"/>
    <property type="molecule type" value="Genomic_DNA"/>
</dbReference>
<proteinExistence type="predicted"/>
<dbReference type="AlphaFoldDB" id="A0A1Z5K8N0"/>